<geneLocation type="plasmid" evidence="1 2">
    <name>unnamed1</name>
</geneLocation>
<keyword evidence="1" id="KW-0614">Plasmid</keyword>
<protein>
    <submittedName>
        <fullName evidence="1">Uncharacterized protein</fullName>
    </submittedName>
</protein>
<reference evidence="1" key="1">
    <citation type="submission" date="2021-07" db="EMBL/GenBank/DDBJ databases">
        <title>Complete Genome Sequences of Mycobacterium farcinogenes Isolated from Clinical Specimens from Patients in Thailand.</title>
        <authorList>
            <person name="Sodsai P."/>
        </authorList>
    </citation>
    <scope>NUCLEOTIDE SEQUENCE</scope>
    <source>
        <strain evidence="1">BKK/CU-MFGFA-001</strain>
    </source>
</reference>
<keyword evidence="2" id="KW-1185">Reference proteome</keyword>
<accession>A0ACD1FR28</accession>
<evidence type="ECO:0000313" key="1">
    <source>
        <dbReference type="EMBL" id="QZH69416.1"/>
    </source>
</evidence>
<organism evidence="1 2">
    <name type="scientific">Mycolicibacterium farcinogenes</name>
    <name type="common">Mycobacterium farcinogenes</name>
    <dbReference type="NCBI Taxonomy" id="1802"/>
    <lineage>
        <taxon>Bacteria</taxon>
        <taxon>Bacillati</taxon>
        <taxon>Actinomycetota</taxon>
        <taxon>Actinomycetes</taxon>
        <taxon>Mycobacteriales</taxon>
        <taxon>Mycobacteriaceae</taxon>
        <taxon>Mycolicibacterium</taxon>
    </lineage>
</organism>
<dbReference type="Proteomes" id="UP000825598">
    <property type="component" value="Plasmid unnamed1"/>
</dbReference>
<sequence>MSEQLMIDFDPRATAARIAAEEEVAAAYAELVVELVVTEADAREHDLWLTPSDGGRLTVLVCPACGQYEANEFLICNNHGLSREYLYKRGDGAWVTTGREYGRQWCVALDLTSRHLAGDCHLSESQTQMLGRLRPEVRERFDREVADVRQRIEARQIGR</sequence>
<proteinExistence type="predicted"/>
<dbReference type="EMBL" id="CP081674">
    <property type="protein sequence ID" value="QZH69416.1"/>
    <property type="molecule type" value="Genomic_DNA"/>
</dbReference>
<evidence type="ECO:0000313" key="2">
    <source>
        <dbReference type="Proteomes" id="UP000825598"/>
    </source>
</evidence>
<gene>
    <name evidence="1" type="ORF">K6L26_30950</name>
</gene>
<name>A0ACD1FR28_MYCFR</name>